<comment type="caution">
    <text evidence="2">The sequence shown here is derived from an EMBL/GenBank/DDBJ whole genome shotgun (WGS) entry which is preliminary data.</text>
</comment>
<feature type="transmembrane region" description="Helical" evidence="1">
    <location>
        <begin position="36"/>
        <end position="53"/>
    </location>
</feature>
<dbReference type="AlphaFoldDB" id="A0A3E0VB38"/>
<accession>A0A3E0VB38</accession>
<evidence type="ECO:0000313" key="2">
    <source>
        <dbReference type="EMBL" id="RFA06743.1"/>
    </source>
</evidence>
<feature type="transmembrane region" description="Helical" evidence="1">
    <location>
        <begin position="139"/>
        <end position="159"/>
    </location>
</feature>
<dbReference type="Proteomes" id="UP000256709">
    <property type="component" value="Unassembled WGS sequence"/>
</dbReference>
<keyword evidence="1" id="KW-0472">Membrane</keyword>
<gene>
    <name evidence="2" type="ORF">B7R21_18670</name>
</gene>
<sequence>MPFDELMSADDLMIAQRRAEHLAQNGATVIGPSLQAAWVGLSVLFALNVAIISQDSASIFWFLLTAAGTIVSTASWIRARRRHTLLPLAVQDPERPLGVLRKKLRISIRRQIRGREATTPSTAPLVRAMLLWQRRSNRAAILTFVGLGLSLVGLAGATVRVFEGWSLARFILQMIVILTVTVIALTEARRRRRVLTSIESVKTTNSSL</sequence>
<keyword evidence="1" id="KW-1133">Transmembrane helix</keyword>
<dbReference type="OrthoDB" id="5022702at2"/>
<organism evidence="2 3">
    <name type="scientific">Subtercola boreus</name>
    <dbReference type="NCBI Taxonomy" id="120213"/>
    <lineage>
        <taxon>Bacteria</taxon>
        <taxon>Bacillati</taxon>
        <taxon>Actinomycetota</taxon>
        <taxon>Actinomycetes</taxon>
        <taxon>Micrococcales</taxon>
        <taxon>Microbacteriaceae</taxon>
        <taxon>Subtercola</taxon>
    </lineage>
</organism>
<keyword evidence="1" id="KW-0812">Transmembrane</keyword>
<reference evidence="2 3" key="1">
    <citation type="submission" date="2017-04" db="EMBL/GenBank/DDBJ databases">
        <title>Comparative genome analysis of Subtercola boreus.</title>
        <authorList>
            <person name="Cho Y.-J."/>
            <person name="Cho A."/>
            <person name="Kim O.-S."/>
            <person name="Lee J.-I."/>
        </authorList>
    </citation>
    <scope>NUCLEOTIDE SEQUENCE [LARGE SCALE GENOMIC DNA]</scope>
    <source>
        <strain evidence="2 3">P27444</strain>
    </source>
</reference>
<dbReference type="RefSeq" id="WP_116284772.1">
    <property type="nucleotide sequence ID" value="NZ_NBXA01000052.1"/>
</dbReference>
<evidence type="ECO:0000256" key="1">
    <source>
        <dbReference type="SAM" id="Phobius"/>
    </source>
</evidence>
<evidence type="ECO:0000313" key="3">
    <source>
        <dbReference type="Proteomes" id="UP000256709"/>
    </source>
</evidence>
<feature type="transmembrane region" description="Helical" evidence="1">
    <location>
        <begin position="165"/>
        <end position="185"/>
    </location>
</feature>
<proteinExistence type="predicted"/>
<dbReference type="EMBL" id="NBXA01000052">
    <property type="protein sequence ID" value="RFA06743.1"/>
    <property type="molecule type" value="Genomic_DNA"/>
</dbReference>
<name>A0A3E0VB38_9MICO</name>
<feature type="transmembrane region" description="Helical" evidence="1">
    <location>
        <begin position="59"/>
        <end position="77"/>
    </location>
</feature>
<protein>
    <submittedName>
        <fullName evidence="2">Uncharacterized protein</fullName>
    </submittedName>
</protein>